<reference evidence="3 4" key="1">
    <citation type="journal article" date="2017" name="Nat. Ecol. Evol.">
        <title>Scallop genome provides insights into evolution of bilaterian karyotype and development.</title>
        <authorList>
            <person name="Wang S."/>
            <person name="Zhang J."/>
            <person name="Jiao W."/>
            <person name="Li J."/>
            <person name="Xun X."/>
            <person name="Sun Y."/>
            <person name="Guo X."/>
            <person name="Huan P."/>
            <person name="Dong B."/>
            <person name="Zhang L."/>
            <person name="Hu X."/>
            <person name="Sun X."/>
            <person name="Wang J."/>
            <person name="Zhao C."/>
            <person name="Wang Y."/>
            <person name="Wang D."/>
            <person name="Huang X."/>
            <person name="Wang R."/>
            <person name="Lv J."/>
            <person name="Li Y."/>
            <person name="Zhang Z."/>
            <person name="Liu B."/>
            <person name="Lu W."/>
            <person name="Hui Y."/>
            <person name="Liang J."/>
            <person name="Zhou Z."/>
            <person name="Hou R."/>
            <person name="Li X."/>
            <person name="Liu Y."/>
            <person name="Li H."/>
            <person name="Ning X."/>
            <person name="Lin Y."/>
            <person name="Zhao L."/>
            <person name="Xing Q."/>
            <person name="Dou J."/>
            <person name="Li Y."/>
            <person name="Mao J."/>
            <person name="Guo H."/>
            <person name="Dou H."/>
            <person name="Li T."/>
            <person name="Mu C."/>
            <person name="Jiang W."/>
            <person name="Fu Q."/>
            <person name="Fu X."/>
            <person name="Miao Y."/>
            <person name="Liu J."/>
            <person name="Yu Q."/>
            <person name="Li R."/>
            <person name="Liao H."/>
            <person name="Li X."/>
            <person name="Kong Y."/>
            <person name="Jiang Z."/>
            <person name="Chourrout D."/>
            <person name="Li R."/>
            <person name="Bao Z."/>
        </authorList>
    </citation>
    <scope>NUCLEOTIDE SEQUENCE [LARGE SCALE GENOMIC DNA]</scope>
    <source>
        <strain evidence="3 4">PY_sf001</strain>
    </source>
</reference>
<feature type="domain" description="BTB" evidence="2">
    <location>
        <begin position="44"/>
        <end position="104"/>
    </location>
</feature>
<sequence length="117" mass="13714">MEFEKPNLKRNVPEESDVSEESDGDDCELRKRMKIQIEPCFLPNDVKLVVEDQHLHVNRDLLASASPDFAAWLKDEWQDHQQADTTLRFTGKTYHDMSIFMKCLLPSFPKQVTSNYR</sequence>
<keyword evidence="4" id="KW-1185">Reference proteome</keyword>
<dbReference type="InterPro" id="IPR011333">
    <property type="entry name" value="SKP1/BTB/POZ_sf"/>
</dbReference>
<dbReference type="AlphaFoldDB" id="A0A210PEM0"/>
<proteinExistence type="predicted"/>
<name>A0A210PEM0_MIZYE</name>
<comment type="caution">
    <text evidence="3">The sequence shown here is derived from an EMBL/GenBank/DDBJ whole genome shotgun (WGS) entry which is preliminary data.</text>
</comment>
<dbReference type="Gene3D" id="3.30.710.10">
    <property type="entry name" value="Potassium Channel Kv1.1, Chain A"/>
    <property type="match status" value="1"/>
</dbReference>
<accession>A0A210PEM0</accession>
<dbReference type="Proteomes" id="UP000242188">
    <property type="component" value="Unassembled WGS sequence"/>
</dbReference>
<evidence type="ECO:0000313" key="4">
    <source>
        <dbReference type="Proteomes" id="UP000242188"/>
    </source>
</evidence>
<dbReference type="SUPFAM" id="SSF54695">
    <property type="entry name" value="POZ domain"/>
    <property type="match status" value="1"/>
</dbReference>
<feature type="compositionally biased region" description="Basic and acidic residues" evidence="1">
    <location>
        <begin position="1"/>
        <end position="13"/>
    </location>
</feature>
<feature type="compositionally biased region" description="Acidic residues" evidence="1">
    <location>
        <begin position="14"/>
        <end position="25"/>
    </location>
</feature>
<evidence type="ECO:0000313" key="3">
    <source>
        <dbReference type="EMBL" id="OWF34933.1"/>
    </source>
</evidence>
<dbReference type="Pfam" id="PF00651">
    <property type="entry name" value="BTB"/>
    <property type="match status" value="1"/>
</dbReference>
<feature type="region of interest" description="Disordered" evidence="1">
    <location>
        <begin position="1"/>
        <end position="25"/>
    </location>
</feature>
<dbReference type="InterPro" id="IPR000210">
    <property type="entry name" value="BTB/POZ_dom"/>
</dbReference>
<evidence type="ECO:0000256" key="1">
    <source>
        <dbReference type="SAM" id="MobiDB-lite"/>
    </source>
</evidence>
<organism evidence="3 4">
    <name type="scientific">Mizuhopecten yessoensis</name>
    <name type="common">Japanese scallop</name>
    <name type="synonym">Patinopecten yessoensis</name>
    <dbReference type="NCBI Taxonomy" id="6573"/>
    <lineage>
        <taxon>Eukaryota</taxon>
        <taxon>Metazoa</taxon>
        <taxon>Spiralia</taxon>
        <taxon>Lophotrochozoa</taxon>
        <taxon>Mollusca</taxon>
        <taxon>Bivalvia</taxon>
        <taxon>Autobranchia</taxon>
        <taxon>Pteriomorphia</taxon>
        <taxon>Pectinida</taxon>
        <taxon>Pectinoidea</taxon>
        <taxon>Pectinidae</taxon>
        <taxon>Mizuhopecten</taxon>
    </lineage>
</organism>
<dbReference type="EMBL" id="NEDP02076746">
    <property type="protein sequence ID" value="OWF34933.1"/>
    <property type="molecule type" value="Genomic_DNA"/>
</dbReference>
<dbReference type="PROSITE" id="PS50097">
    <property type="entry name" value="BTB"/>
    <property type="match status" value="1"/>
</dbReference>
<evidence type="ECO:0000259" key="2">
    <source>
        <dbReference type="PROSITE" id="PS50097"/>
    </source>
</evidence>
<protein>
    <recommendedName>
        <fullName evidence="2">BTB domain-containing protein</fullName>
    </recommendedName>
</protein>
<gene>
    <name evidence="3" type="ORF">KP79_PYT23523</name>
</gene>